<evidence type="ECO:0000313" key="1">
    <source>
        <dbReference type="EMBL" id="KAL3890497.1"/>
    </source>
</evidence>
<sequence>MEYVENTWITNPTWLPATRSVFQKAIRANNDVEGWHNRLNRSAMKSKLSLYMVVTLLYKEVNALPSQLKMVSNRKLKRRQTPKTKENNDESFICGTCFKRMK</sequence>
<name>A0ABD3XZH4_SINWO</name>
<dbReference type="AlphaFoldDB" id="A0ABD3XZH4"/>
<dbReference type="EMBL" id="JBJQND010000001">
    <property type="protein sequence ID" value="KAL3890497.1"/>
    <property type="molecule type" value="Genomic_DNA"/>
</dbReference>
<keyword evidence="2" id="KW-1185">Reference proteome</keyword>
<organism evidence="1 2">
    <name type="scientific">Sinanodonta woodiana</name>
    <name type="common">Chinese pond mussel</name>
    <name type="synonym">Anodonta woodiana</name>
    <dbReference type="NCBI Taxonomy" id="1069815"/>
    <lineage>
        <taxon>Eukaryota</taxon>
        <taxon>Metazoa</taxon>
        <taxon>Spiralia</taxon>
        <taxon>Lophotrochozoa</taxon>
        <taxon>Mollusca</taxon>
        <taxon>Bivalvia</taxon>
        <taxon>Autobranchia</taxon>
        <taxon>Heteroconchia</taxon>
        <taxon>Palaeoheterodonta</taxon>
        <taxon>Unionida</taxon>
        <taxon>Unionoidea</taxon>
        <taxon>Unionidae</taxon>
        <taxon>Unioninae</taxon>
        <taxon>Sinanodonta</taxon>
    </lineage>
</organism>
<evidence type="ECO:0000313" key="2">
    <source>
        <dbReference type="Proteomes" id="UP001634394"/>
    </source>
</evidence>
<accession>A0ABD3XZH4</accession>
<proteinExistence type="predicted"/>
<comment type="caution">
    <text evidence="1">The sequence shown here is derived from an EMBL/GenBank/DDBJ whole genome shotgun (WGS) entry which is preliminary data.</text>
</comment>
<gene>
    <name evidence="1" type="ORF">ACJMK2_002779</name>
</gene>
<reference evidence="1 2" key="1">
    <citation type="submission" date="2024-11" db="EMBL/GenBank/DDBJ databases">
        <title>Chromosome-level genome assembly of the freshwater bivalve Anodonta woodiana.</title>
        <authorList>
            <person name="Chen X."/>
        </authorList>
    </citation>
    <scope>NUCLEOTIDE SEQUENCE [LARGE SCALE GENOMIC DNA]</scope>
    <source>
        <strain evidence="1">MN2024</strain>
        <tissue evidence="1">Gills</tissue>
    </source>
</reference>
<dbReference type="Proteomes" id="UP001634394">
    <property type="component" value="Unassembled WGS sequence"/>
</dbReference>
<protein>
    <submittedName>
        <fullName evidence="1">Uncharacterized protein</fullName>
    </submittedName>
</protein>